<evidence type="ECO:0000313" key="4">
    <source>
        <dbReference type="EMBL" id="PIE35892.1"/>
    </source>
</evidence>
<keyword evidence="2" id="KW-0812">Transmembrane</keyword>
<name>A0A2G6KLI3_9BACT</name>
<dbReference type="InterPro" id="IPR001107">
    <property type="entry name" value="Band_7"/>
</dbReference>
<evidence type="ECO:0000259" key="3">
    <source>
        <dbReference type="Pfam" id="PF01145"/>
    </source>
</evidence>
<feature type="coiled-coil region" evidence="1">
    <location>
        <begin position="602"/>
        <end position="640"/>
    </location>
</feature>
<evidence type="ECO:0000313" key="5">
    <source>
        <dbReference type="Proteomes" id="UP000230821"/>
    </source>
</evidence>
<feature type="transmembrane region" description="Helical" evidence="2">
    <location>
        <begin position="12"/>
        <end position="35"/>
    </location>
</feature>
<evidence type="ECO:0000256" key="1">
    <source>
        <dbReference type="SAM" id="Coils"/>
    </source>
</evidence>
<dbReference type="Pfam" id="PF01145">
    <property type="entry name" value="Band_7"/>
    <property type="match status" value="1"/>
</dbReference>
<reference evidence="4 5" key="1">
    <citation type="submission" date="2017-10" db="EMBL/GenBank/DDBJ databases">
        <title>Novel microbial diversity and functional potential in the marine mammal oral microbiome.</title>
        <authorList>
            <person name="Dudek N.K."/>
            <person name="Sun C.L."/>
            <person name="Burstein D."/>
            <person name="Kantor R.S."/>
            <person name="Aliaga Goltsman D.S."/>
            <person name="Bik E.M."/>
            <person name="Thomas B.C."/>
            <person name="Banfield J.F."/>
            <person name="Relman D.A."/>
        </authorList>
    </citation>
    <scope>NUCLEOTIDE SEQUENCE [LARGE SCALE GENOMIC DNA]</scope>
    <source>
        <strain evidence="4">DOLJORAL78_47_16</strain>
    </source>
</reference>
<keyword evidence="2" id="KW-0472">Membrane</keyword>
<gene>
    <name evidence="4" type="ORF">CSA56_02270</name>
</gene>
<keyword evidence="2" id="KW-1133">Transmembrane helix</keyword>
<keyword evidence="1" id="KW-0175">Coiled coil</keyword>
<feature type="domain" description="Band 7" evidence="3">
    <location>
        <begin position="346"/>
        <end position="552"/>
    </location>
</feature>
<protein>
    <recommendedName>
        <fullName evidence="3">Band 7 domain-containing protein</fullName>
    </recommendedName>
</protein>
<dbReference type="Proteomes" id="UP000230821">
    <property type="component" value="Unassembled WGS sequence"/>
</dbReference>
<feature type="coiled-coil region" evidence="1">
    <location>
        <begin position="535"/>
        <end position="571"/>
    </location>
</feature>
<accession>A0A2G6KLI3</accession>
<evidence type="ECO:0000256" key="2">
    <source>
        <dbReference type="SAM" id="Phobius"/>
    </source>
</evidence>
<organism evidence="4 5">
    <name type="scientific">candidate division KSB3 bacterium</name>
    <dbReference type="NCBI Taxonomy" id="2044937"/>
    <lineage>
        <taxon>Bacteria</taxon>
        <taxon>candidate division KSB3</taxon>
    </lineage>
</organism>
<comment type="caution">
    <text evidence="4">The sequence shown here is derived from an EMBL/GenBank/DDBJ whole genome shotgun (WGS) entry which is preliminary data.</text>
</comment>
<dbReference type="EMBL" id="PDSK01000030">
    <property type="protein sequence ID" value="PIE35892.1"/>
    <property type="molecule type" value="Genomic_DNA"/>
</dbReference>
<proteinExistence type="predicted"/>
<sequence length="715" mass="79393">MSEDTKKPMAYGFSPILVVVIAALILILAGAVYVMCVKTIRPGMIGIVHQKNGKADPAGHFIVEKGYKGTQREVLMPGLHIFWGTTVFMDITQVPMTVIPPGKVGVLIAQDGRKLPDGAVLAEDDEINPDTGKLIKMGQKGIRKSILKPGTYPINTKYFAVELHDALNVEPGHVGVLTRRIGDPAPEGQILVSLDSNYRGIIKEVLEPGVRYLHPKIYSWEVIPALNIPPGQVGFLTRKIGKQAPSGQILVPFNSDYRGMIREVLEPGIRYLHPKIYTWEIFEAVTIPAGNVGVLTRKVGEVPPPGTILVDRQSNYQGIVREVIEPGLYYINPYEFQVEITQAVSIPDGFVGVMIAKTGKPAPSEELLVEEGFRGVRRQYLKPGFYYINPYEFDIVPVDTRKQKYEMTSIQNQGDTAFSDEITFLSNDGFQISIDVTVLYEIQPENAPYVVATLGKDLEDVKTKIIRPGSRSFARLEGSMLKAVEFVSGDTRKSFQDKLAQSLYQEGARAQIHIVNTFVRNYTIPNDLLLPIRTREIAEKQKEQIIEEQKREEEQAQLARQKALVEQQSQKINAETAKIVAETKAQQEKEVAIIKGEQVLAVAKLEKEAAEQEKLKQIALGEGEAKRRELLIQADNLEELRLNIYKEVMSRFASEIGKQKWVPDMVIGGQASAAGGGLANSMTDILNMLSLMVANQLQIQTDKQSPDVPAVEQGQ</sequence>
<dbReference type="AlphaFoldDB" id="A0A2G6KLI3"/>